<dbReference type="InterPro" id="IPR001128">
    <property type="entry name" value="Cyt_P450"/>
</dbReference>
<sequence length="521" mass="59544">MASLLTIITSILLTTILPYYLLTTYFRTRRASQAAQTYGCKPIPKVKSLDPILGLDTFIKIQKADAGGHRSEAYRELHQQYGSTFLMNSLGTELQTSHAENIQAICTSSFNDWGVGPMRGTIGLPFLGRGIFTGIKEVIVQVVNLCAISEDGEFWKHSRSLVRPTFSRAEIADLENFERHVSRFLTFIPKDGSTFDMLPLVKKLFLDTSTEFLFGKSTECFAEDTPIETDIFMKSFDRALLGLALLLIFKPIRWPLYFDPWWKEAYTNVHAFVDKRVSSALEKQRKPKKEMEPKRYVLLEEMTKITQDPYDLRMHIINVFFPARDTAAIAFADVIFELARHPGEWKKLKMEVDSIDSSQALTFEYLRSLRVTKAIINESLRLHPAASRLGKISLRDTILPKGGGEDGQFPIFVPKGTVVGLDLYTLQRDPAIWGADADEFKPGRWLDVNRPLWEAKWQYEPFLGGIRMCPAQNQVLIQLSYLLVRLAQQIEFIENRDEVFEYLERVTMTVESKNGTKIAVR</sequence>
<dbReference type="SUPFAM" id="SSF48264">
    <property type="entry name" value="Cytochrome P450"/>
    <property type="match status" value="1"/>
</dbReference>
<keyword evidence="5" id="KW-0560">Oxidoreductase</keyword>
<dbReference type="Proteomes" id="UP000297777">
    <property type="component" value="Unassembled WGS sequence"/>
</dbReference>
<keyword evidence="3 9" id="KW-0349">Heme</keyword>
<dbReference type="GO" id="GO:0005506">
    <property type="term" value="F:iron ion binding"/>
    <property type="evidence" value="ECO:0007669"/>
    <property type="project" value="InterPro"/>
</dbReference>
<dbReference type="GO" id="GO:0016712">
    <property type="term" value="F:oxidoreductase activity, acting on paired donors, with incorporation or reduction of molecular oxygen, reduced flavin or flavoprotein as one donor, and incorporation of one atom of oxygen"/>
    <property type="evidence" value="ECO:0007669"/>
    <property type="project" value="InterPro"/>
</dbReference>
<evidence type="ECO:0000256" key="5">
    <source>
        <dbReference type="ARBA" id="ARBA00023002"/>
    </source>
</evidence>
<evidence type="ECO:0000256" key="4">
    <source>
        <dbReference type="ARBA" id="ARBA00022723"/>
    </source>
</evidence>
<evidence type="ECO:0000313" key="11">
    <source>
        <dbReference type="Proteomes" id="UP000297777"/>
    </source>
</evidence>
<comment type="caution">
    <text evidence="10">The sequence shown here is derived from an EMBL/GenBank/DDBJ whole genome shotgun (WGS) entry which is preliminary data.</text>
</comment>
<dbReference type="AlphaFoldDB" id="A0A4Z1EAB5"/>
<evidence type="ECO:0000256" key="8">
    <source>
        <dbReference type="ARBA" id="ARBA00023033"/>
    </source>
</evidence>
<keyword evidence="8" id="KW-0503">Monooxygenase</keyword>
<evidence type="ECO:0000313" key="10">
    <source>
        <dbReference type="EMBL" id="TGO09126.1"/>
    </source>
</evidence>
<evidence type="ECO:0000256" key="3">
    <source>
        <dbReference type="ARBA" id="ARBA00022617"/>
    </source>
</evidence>
<keyword evidence="4 9" id="KW-0479">Metal-binding</keyword>
<dbReference type="GO" id="GO:0020037">
    <property type="term" value="F:heme binding"/>
    <property type="evidence" value="ECO:0007669"/>
    <property type="project" value="InterPro"/>
</dbReference>
<proteinExistence type="inferred from homology"/>
<evidence type="ECO:0000256" key="6">
    <source>
        <dbReference type="ARBA" id="ARBA00023004"/>
    </source>
</evidence>
<dbReference type="InterPro" id="IPR047146">
    <property type="entry name" value="Cyt_P450_E_CYP52_fungi"/>
</dbReference>
<comment type="cofactor">
    <cofactor evidence="1 9">
        <name>heme</name>
        <dbReference type="ChEBI" id="CHEBI:30413"/>
    </cofactor>
</comment>
<dbReference type="PANTHER" id="PTHR24287">
    <property type="entry name" value="P450, PUTATIVE (EUROFUNG)-RELATED"/>
    <property type="match status" value="1"/>
</dbReference>
<evidence type="ECO:0000256" key="7">
    <source>
        <dbReference type="ARBA" id="ARBA00023026"/>
    </source>
</evidence>
<dbReference type="PRINTS" id="PR01239">
    <property type="entry name" value="EP450IICYP52"/>
</dbReference>
<evidence type="ECO:0008006" key="12">
    <source>
        <dbReference type="Google" id="ProtNLM"/>
    </source>
</evidence>
<dbReference type="CDD" id="cd11063">
    <property type="entry name" value="CYP52"/>
    <property type="match status" value="1"/>
</dbReference>
<dbReference type="InterPro" id="IPR002402">
    <property type="entry name" value="Cyt_P450_E_grp-II"/>
</dbReference>
<evidence type="ECO:0000256" key="9">
    <source>
        <dbReference type="PIRSR" id="PIRSR602402-1"/>
    </source>
</evidence>
<dbReference type="InterPro" id="IPR002974">
    <property type="entry name" value="Cyt_P450_E_CYP52_ascomycetes"/>
</dbReference>
<dbReference type="EMBL" id="PQXH01000178">
    <property type="protein sequence ID" value="TGO09126.1"/>
    <property type="molecule type" value="Genomic_DNA"/>
</dbReference>
<accession>A0A4Z1EAB5</accession>
<comment type="similarity">
    <text evidence="2">Belongs to the cytochrome P450 family.</text>
</comment>
<dbReference type="Gene3D" id="1.10.630.10">
    <property type="entry name" value="Cytochrome P450"/>
    <property type="match status" value="1"/>
</dbReference>
<organism evidence="10 11">
    <name type="scientific">Botrytis tulipae</name>
    <dbReference type="NCBI Taxonomy" id="87230"/>
    <lineage>
        <taxon>Eukaryota</taxon>
        <taxon>Fungi</taxon>
        <taxon>Dikarya</taxon>
        <taxon>Ascomycota</taxon>
        <taxon>Pezizomycotina</taxon>
        <taxon>Leotiomycetes</taxon>
        <taxon>Helotiales</taxon>
        <taxon>Sclerotiniaceae</taxon>
        <taxon>Botrytis</taxon>
    </lineage>
</organism>
<keyword evidence="11" id="KW-1185">Reference proteome</keyword>
<feature type="binding site" description="axial binding residue" evidence="9">
    <location>
        <position position="469"/>
    </location>
    <ligand>
        <name>heme</name>
        <dbReference type="ChEBI" id="CHEBI:30413"/>
    </ligand>
    <ligandPart>
        <name>Fe</name>
        <dbReference type="ChEBI" id="CHEBI:18248"/>
    </ligandPart>
</feature>
<name>A0A4Z1EAB5_9HELO</name>
<evidence type="ECO:0000256" key="1">
    <source>
        <dbReference type="ARBA" id="ARBA00001971"/>
    </source>
</evidence>
<keyword evidence="6 9" id="KW-0408">Iron</keyword>
<dbReference type="InterPro" id="IPR036396">
    <property type="entry name" value="Cyt_P450_sf"/>
</dbReference>
<dbReference type="PRINTS" id="PR00464">
    <property type="entry name" value="EP450II"/>
</dbReference>
<keyword evidence="7" id="KW-0843">Virulence</keyword>
<dbReference type="PANTHER" id="PTHR24287:SF19">
    <property type="entry name" value="CYTOCHROME P450"/>
    <property type="match status" value="1"/>
</dbReference>
<dbReference type="OrthoDB" id="1470350at2759"/>
<gene>
    <name evidence="10" type="ORF">BTUL_0178g00120</name>
</gene>
<evidence type="ECO:0000256" key="2">
    <source>
        <dbReference type="ARBA" id="ARBA00010617"/>
    </source>
</evidence>
<dbReference type="Pfam" id="PF00067">
    <property type="entry name" value="p450"/>
    <property type="match status" value="1"/>
</dbReference>
<reference evidence="10 11" key="1">
    <citation type="submission" date="2017-12" db="EMBL/GenBank/DDBJ databases">
        <title>Comparative genomics of Botrytis spp.</title>
        <authorList>
            <person name="Valero-Jimenez C.A."/>
            <person name="Tapia P."/>
            <person name="Veloso J."/>
            <person name="Silva-Moreno E."/>
            <person name="Staats M."/>
            <person name="Valdes J.H."/>
            <person name="Van Kan J.A.L."/>
        </authorList>
    </citation>
    <scope>NUCLEOTIDE SEQUENCE [LARGE SCALE GENOMIC DNA]</scope>
    <source>
        <strain evidence="10 11">Bt9001</strain>
    </source>
</reference>
<protein>
    <recommendedName>
        <fullName evidence="12">Cytochrome P450</fullName>
    </recommendedName>
</protein>